<evidence type="ECO:0000313" key="2">
    <source>
        <dbReference type="Proteomes" id="UP000439903"/>
    </source>
</evidence>
<evidence type="ECO:0000313" key="1">
    <source>
        <dbReference type="EMBL" id="KAF0447714.1"/>
    </source>
</evidence>
<sequence length="125" mass="14724">MAKLSIFYNSNTKKELLYFANEIREKELLEILKQTNIKLFEKTFKKKEFDKEILFLTDDLESTSSSDSLSKSNIKTKNLILFLENGLDLDDQIFIDDLEKFSNNNNSDTVVIIYQKIQKIMKLQK</sequence>
<protein>
    <submittedName>
        <fullName evidence="1">Uncharacterized protein</fullName>
    </submittedName>
</protein>
<dbReference type="AlphaFoldDB" id="A0A8H3XDU3"/>
<accession>A0A8H3XDU3</accession>
<gene>
    <name evidence="1" type="ORF">F8M41_002751</name>
</gene>
<keyword evidence="2" id="KW-1185">Reference proteome</keyword>
<comment type="caution">
    <text evidence="1">The sequence shown here is derived from an EMBL/GenBank/DDBJ whole genome shotgun (WGS) entry which is preliminary data.</text>
</comment>
<dbReference type="Proteomes" id="UP000439903">
    <property type="component" value="Unassembled WGS sequence"/>
</dbReference>
<dbReference type="EMBL" id="WTPW01001234">
    <property type="protein sequence ID" value="KAF0447714.1"/>
    <property type="molecule type" value="Genomic_DNA"/>
</dbReference>
<reference evidence="1 2" key="1">
    <citation type="journal article" date="2019" name="Environ. Microbiol.">
        <title>At the nexus of three kingdoms: the genome of the mycorrhizal fungus Gigaspora margarita provides insights into plant, endobacterial and fungal interactions.</title>
        <authorList>
            <person name="Venice F."/>
            <person name="Ghignone S."/>
            <person name="Salvioli di Fossalunga A."/>
            <person name="Amselem J."/>
            <person name="Novero M."/>
            <person name="Xianan X."/>
            <person name="Sedzielewska Toro K."/>
            <person name="Morin E."/>
            <person name="Lipzen A."/>
            <person name="Grigoriev I.V."/>
            <person name="Henrissat B."/>
            <person name="Martin F.M."/>
            <person name="Bonfante P."/>
        </authorList>
    </citation>
    <scope>NUCLEOTIDE SEQUENCE [LARGE SCALE GENOMIC DNA]</scope>
    <source>
        <strain evidence="1 2">BEG34</strain>
    </source>
</reference>
<proteinExistence type="predicted"/>
<name>A0A8H3XDU3_GIGMA</name>
<organism evidence="1 2">
    <name type="scientific">Gigaspora margarita</name>
    <dbReference type="NCBI Taxonomy" id="4874"/>
    <lineage>
        <taxon>Eukaryota</taxon>
        <taxon>Fungi</taxon>
        <taxon>Fungi incertae sedis</taxon>
        <taxon>Mucoromycota</taxon>
        <taxon>Glomeromycotina</taxon>
        <taxon>Glomeromycetes</taxon>
        <taxon>Diversisporales</taxon>
        <taxon>Gigasporaceae</taxon>
        <taxon>Gigaspora</taxon>
    </lineage>
</organism>